<feature type="transmembrane region" description="Helical" evidence="1">
    <location>
        <begin position="48"/>
        <end position="67"/>
    </location>
</feature>
<keyword evidence="1" id="KW-0472">Membrane</keyword>
<sequence>MSCLKSILQLLQVLTMLSGCNIYRYVEGRRVFKVNPKINFLVGAVHRFWLRPYLLTTFLMHVIFWLAEFRNGLTDLTPGSERPLKLIYRIGLTVAKYQNVFISTGIAYHYRHHQKLMRQVLNEFIRIYYSYERICGKVPKINWLLFGIQAYRAFVASMAPFVRNEILGLGINPSVDILLGLSAVIFVCIQPLLLSLVVYLGIMILYACYDIQLPHNRRKSFQLFVFYRQLIRLRYTFNCLVRSFVWAALAQNFFIFIANFHLILYDQQSAKHFAESLFSAFICPVALLHINVTISSIEKKFGQFKASYKPQRQTQMMWLYMHVVRATVDKSGFNAFRLDRGHILELLRLGWSFAMFTNAMLLNSTARLKHFQTVNYKKLL</sequence>
<feature type="transmembrane region" description="Helical" evidence="1">
    <location>
        <begin position="6"/>
        <end position="27"/>
    </location>
</feature>
<proteinExistence type="predicted"/>
<evidence type="ECO:0000256" key="1">
    <source>
        <dbReference type="SAM" id="Phobius"/>
    </source>
</evidence>
<reference evidence="2 3" key="1">
    <citation type="journal article" date="2013" name="Genome Res.">
        <title>A second-generation assembly of the Drosophila simulans genome provides new insights into patterns of lineage-specific divergence.</title>
        <authorList>
            <person name="Hu T.T."/>
            <person name="Eisen M.B."/>
            <person name="Thornton K.R."/>
            <person name="Andolfatto P."/>
        </authorList>
    </citation>
    <scope>NUCLEOTIDE SEQUENCE [LARGE SCALE GENOMIC DNA]</scope>
    <source>
        <strain evidence="3">w501</strain>
    </source>
</reference>
<dbReference type="KEGG" id="dsi:Dsimw501_GD21845"/>
<keyword evidence="1" id="KW-1133">Transmembrane helix</keyword>
<organism evidence="2 3">
    <name type="scientific">Drosophila simulans</name>
    <name type="common">Fruit fly</name>
    <dbReference type="NCBI Taxonomy" id="7240"/>
    <lineage>
        <taxon>Eukaryota</taxon>
        <taxon>Metazoa</taxon>
        <taxon>Ecdysozoa</taxon>
        <taxon>Arthropoda</taxon>
        <taxon>Hexapoda</taxon>
        <taxon>Insecta</taxon>
        <taxon>Pterygota</taxon>
        <taxon>Neoptera</taxon>
        <taxon>Endopterygota</taxon>
        <taxon>Diptera</taxon>
        <taxon>Brachycera</taxon>
        <taxon>Muscomorpha</taxon>
        <taxon>Ephydroidea</taxon>
        <taxon>Drosophilidae</taxon>
        <taxon>Drosophila</taxon>
        <taxon>Sophophora</taxon>
    </lineage>
</organism>
<feature type="transmembrane region" description="Helical" evidence="1">
    <location>
        <begin position="87"/>
        <end position="108"/>
    </location>
</feature>
<name>A0A0J9R3D5_DROSI</name>
<accession>A0A0J9R3D5</accession>
<gene>
    <name evidence="2" type="primary">Dsim\GD21845</name>
    <name evidence="2" type="ORF">Dsimw501_GD21845</name>
</gene>
<evidence type="ECO:0000313" key="3">
    <source>
        <dbReference type="Proteomes" id="UP000035880"/>
    </source>
</evidence>
<evidence type="ECO:0000313" key="2">
    <source>
        <dbReference type="EMBL" id="KMY90777.1"/>
    </source>
</evidence>
<dbReference type="AlphaFoldDB" id="A0A0J9R3D5"/>
<dbReference type="Proteomes" id="UP000035880">
    <property type="component" value="Chromosome 2L"/>
</dbReference>
<feature type="transmembrane region" description="Helical" evidence="1">
    <location>
        <begin position="277"/>
        <end position="297"/>
    </location>
</feature>
<feature type="transmembrane region" description="Helical" evidence="1">
    <location>
        <begin position="244"/>
        <end position="265"/>
    </location>
</feature>
<dbReference type="EMBL" id="CM002910">
    <property type="protein sequence ID" value="KMY90777.1"/>
    <property type="molecule type" value="Genomic_DNA"/>
</dbReference>
<keyword evidence="1" id="KW-0812">Transmembrane</keyword>
<protein>
    <submittedName>
        <fullName evidence="2">Uncharacterized protein</fullName>
    </submittedName>
</protein>
<dbReference type="Bgee" id="FBgn0193264">
    <property type="expression patterns" value="Expressed in adult organism"/>
</dbReference>
<feature type="transmembrane region" description="Helical" evidence="1">
    <location>
        <begin position="182"/>
        <end position="209"/>
    </location>
</feature>
<dbReference type="PROSITE" id="PS51257">
    <property type="entry name" value="PROKAR_LIPOPROTEIN"/>
    <property type="match status" value="1"/>
</dbReference>
<dbReference type="OrthoDB" id="7850904at2759"/>
<feature type="transmembrane region" description="Helical" evidence="1">
    <location>
        <begin position="143"/>
        <end position="162"/>
    </location>
</feature>